<dbReference type="GO" id="GO:0009347">
    <property type="term" value="C:aspartate carbamoyltransferase complex"/>
    <property type="evidence" value="ECO:0007669"/>
    <property type="project" value="InterPro"/>
</dbReference>
<gene>
    <name evidence="4" type="primary">pyrI</name>
    <name evidence="7" type="ORF">COX44_03410</name>
</gene>
<feature type="domain" description="Aspartate carbamoyltransferase regulatory subunit C-terminal" evidence="6">
    <location>
        <begin position="105"/>
        <end position="149"/>
    </location>
</feature>
<dbReference type="PANTHER" id="PTHR35805:SF1">
    <property type="entry name" value="ASPARTATE CARBAMOYLTRANSFERASE REGULATORY CHAIN"/>
    <property type="match status" value="1"/>
</dbReference>
<dbReference type="NCBIfam" id="TIGR00240">
    <property type="entry name" value="ATCase_reg"/>
    <property type="match status" value="1"/>
</dbReference>
<organism evidence="7 8">
    <name type="scientific">Candidatus Portnoybacteria bacterium CG23_combo_of_CG06-09_8_20_14_all_37_13</name>
    <dbReference type="NCBI Taxonomy" id="1974819"/>
    <lineage>
        <taxon>Bacteria</taxon>
        <taxon>Candidatus Portnoyibacteriota</taxon>
    </lineage>
</organism>
<dbReference type="InterPro" id="IPR020542">
    <property type="entry name" value="Asp_carbamoyltrfase_reg_C"/>
</dbReference>
<dbReference type="SUPFAM" id="SSF54893">
    <property type="entry name" value="Aspartate carbamoyltransferase, Regulatory-chain, N-terminal domain"/>
    <property type="match status" value="1"/>
</dbReference>
<feature type="binding site" evidence="4">
    <location>
        <position position="144"/>
    </location>
    <ligand>
        <name>Zn(2+)</name>
        <dbReference type="ChEBI" id="CHEBI:29105"/>
    </ligand>
</feature>
<dbReference type="GO" id="GO:0016740">
    <property type="term" value="F:transferase activity"/>
    <property type="evidence" value="ECO:0007669"/>
    <property type="project" value="UniProtKB-KW"/>
</dbReference>
<dbReference type="GO" id="GO:0046872">
    <property type="term" value="F:metal ion binding"/>
    <property type="evidence" value="ECO:0007669"/>
    <property type="project" value="UniProtKB-KW"/>
</dbReference>
<accession>A0A2G9YC43</accession>
<dbReference type="HAMAP" id="MF_00002">
    <property type="entry name" value="Asp_carb_tr_reg"/>
    <property type="match status" value="1"/>
</dbReference>
<evidence type="ECO:0000259" key="6">
    <source>
        <dbReference type="Pfam" id="PF02748"/>
    </source>
</evidence>
<dbReference type="InterPro" id="IPR036793">
    <property type="entry name" value="Asp_carbatrfase_reg_N_sf"/>
</dbReference>
<comment type="subunit">
    <text evidence="4">Contains catalytic and regulatory chains.</text>
</comment>
<keyword evidence="3 4" id="KW-0665">Pyrimidine biosynthesis</keyword>
<dbReference type="PANTHER" id="PTHR35805">
    <property type="entry name" value="ASPARTATE CARBAMOYLTRANSFERASE REGULATORY CHAIN"/>
    <property type="match status" value="1"/>
</dbReference>
<evidence type="ECO:0000256" key="3">
    <source>
        <dbReference type="ARBA" id="ARBA00022975"/>
    </source>
</evidence>
<comment type="caution">
    <text evidence="7">The sequence shown here is derived from an EMBL/GenBank/DDBJ whole genome shotgun (WGS) entry which is preliminary data.</text>
</comment>
<dbReference type="InterPro" id="IPR036792">
    <property type="entry name" value="Asp_carbatrfase_reg_C_sf"/>
</dbReference>
<dbReference type="Gene3D" id="3.30.70.140">
    <property type="entry name" value="Aspartate carbamoyltransferase regulatory subunit, N-terminal domain"/>
    <property type="match status" value="1"/>
</dbReference>
<dbReference type="Proteomes" id="UP000231480">
    <property type="component" value="Unassembled WGS sequence"/>
</dbReference>
<name>A0A2G9YC43_9BACT</name>
<evidence type="ECO:0000259" key="5">
    <source>
        <dbReference type="Pfam" id="PF01948"/>
    </source>
</evidence>
<evidence type="ECO:0000313" key="8">
    <source>
        <dbReference type="Proteomes" id="UP000231480"/>
    </source>
</evidence>
<feature type="binding site" evidence="4">
    <location>
        <position position="141"/>
    </location>
    <ligand>
        <name>Zn(2+)</name>
        <dbReference type="ChEBI" id="CHEBI:29105"/>
    </ligand>
</feature>
<dbReference type="GO" id="GO:0006221">
    <property type="term" value="P:pyrimidine nucleotide biosynthetic process"/>
    <property type="evidence" value="ECO:0007669"/>
    <property type="project" value="UniProtKB-UniRule"/>
</dbReference>
<dbReference type="InterPro" id="IPR002801">
    <property type="entry name" value="Asp_carbamoylTrfase_reg"/>
</dbReference>
<dbReference type="GO" id="GO:0006207">
    <property type="term" value="P:'de novo' pyrimidine nucleobase biosynthetic process"/>
    <property type="evidence" value="ECO:0007669"/>
    <property type="project" value="InterPro"/>
</dbReference>
<proteinExistence type="inferred from homology"/>
<comment type="similarity">
    <text evidence="4">Belongs to the PyrI family.</text>
</comment>
<dbReference type="AlphaFoldDB" id="A0A2G9YC43"/>
<feature type="binding site" evidence="4">
    <location>
        <position position="116"/>
    </location>
    <ligand>
        <name>Zn(2+)</name>
        <dbReference type="ChEBI" id="CHEBI:29105"/>
    </ligand>
</feature>
<evidence type="ECO:0000256" key="2">
    <source>
        <dbReference type="ARBA" id="ARBA00022833"/>
    </source>
</evidence>
<reference evidence="7 8" key="1">
    <citation type="submission" date="2017-09" db="EMBL/GenBank/DDBJ databases">
        <title>Depth-based differentiation of microbial function through sediment-hosted aquifers and enrichment of novel symbionts in the deep terrestrial subsurface.</title>
        <authorList>
            <person name="Probst A.J."/>
            <person name="Ladd B."/>
            <person name="Jarett J.K."/>
            <person name="Geller-Mcgrath D.E."/>
            <person name="Sieber C.M."/>
            <person name="Emerson J.B."/>
            <person name="Anantharaman K."/>
            <person name="Thomas B.C."/>
            <person name="Malmstrom R."/>
            <person name="Stieglmeier M."/>
            <person name="Klingl A."/>
            <person name="Woyke T."/>
            <person name="Ryan C.M."/>
            <person name="Banfield J.F."/>
        </authorList>
    </citation>
    <scope>NUCLEOTIDE SEQUENCE [LARGE SCALE GENOMIC DNA]</scope>
    <source>
        <strain evidence="7">CG23_combo_of_CG06-09_8_20_14_all_37_13</strain>
    </source>
</reference>
<keyword evidence="7" id="KW-0808">Transferase</keyword>
<protein>
    <recommendedName>
        <fullName evidence="4">Aspartate carbamoyltransferase regulatory chain</fullName>
    </recommendedName>
</protein>
<evidence type="ECO:0000256" key="4">
    <source>
        <dbReference type="HAMAP-Rule" id="MF_00002"/>
    </source>
</evidence>
<evidence type="ECO:0000313" key="7">
    <source>
        <dbReference type="EMBL" id="PIP16797.1"/>
    </source>
</evidence>
<dbReference type="EMBL" id="PCRH01000073">
    <property type="protein sequence ID" value="PIP16797.1"/>
    <property type="molecule type" value="Genomic_DNA"/>
</dbReference>
<feature type="domain" description="Aspartate carbamoyltransferase regulatory subunit N-terminal" evidence="5">
    <location>
        <begin position="9"/>
        <end position="99"/>
    </location>
</feature>
<feature type="binding site" evidence="4">
    <location>
        <position position="111"/>
    </location>
    <ligand>
        <name>Zn(2+)</name>
        <dbReference type="ChEBI" id="CHEBI:29105"/>
    </ligand>
</feature>
<evidence type="ECO:0000256" key="1">
    <source>
        <dbReference type="ARBA" id="ARBA00022723"/>
    </source>
</evidence>
<keyword evidence="1 4" id="KW-0479">Metal-binding</keyword>
<dbReference type="Pfam" id="PF01948">
    <property type="entry name" value="PyrI"/>
    <property type="match status" value="1"/>
</dbReference>
<dbReference type="InterPro" id="IPR020545">
    <property type="entry name" value="Asp_carbamoyltransf_reg_N"/>
</dbReference>
<comment type="function">
    <text evidence="4">Involved in allosteric regulation of aspartate carbamoyltransferase.</text>
</comment>
<comment type="cofactor">
    <cofactor evidence="4">
        <name>Zn(2+)</name>
        <dbReference type="ChEBI" id="CHEBI:29105"/>
    </cofactor>
    <text evidence="4">Binds 1 zinc ion per subunit.</text>
</comment>
<keyword evidence="2 4" id="KW-0862">Zinc</keyword>
<dbReference type="Gene3D" id="2.30.30.20">
    <property type="entry name" value="Aspartate carbamoyltransferase regulatory subunit, C-terminal domain"/>
    <property type="match status" value="1"/>
</dbReference>
<sequence length="157" mass="17635">MEKKRKEIKITPIKNGTVIDRIRAGQAPIVLKILGLGAGTNTVISLVMNVQSQKLGKKDIVMIEDRELNPEETNKVALIAPNATINIIRDCQVVKKERVRLPKIIEAILKCPNPDCISNDEKEPIKSKFILEDENLPSLKCYYCGIEIENVPEAIKY</sequence>
<dbReference type="SUPFAM" id="SSF57825">
    <property type="entry name" value="Aspartate carbamoyltransferase, Regulatory-chain, C-terminal domain"/>
    <property type="match status" value="1"/>
</dbReference>
<dbReference type="Pfam" id="PF02748">
    <property type="entry name" value="PyrI_C"/>
    <property type="match status" value="1"/>
</dbReference>